<keyword evidence="4 6" id="KW-1133">Transmembrane helix</keyword>
<keyword evidence="2" id="KW-1003">Cell membrane</keyword>
<evidence type="ECO:0000313" key="9">
    <source>
        <dbReference type="EMBL" id="NIJ54059.1"/>
    </source>
</evidence>
<sequence>MIRNYFKIAWRTLLRNRAFSAINIVGLGMGLASCMLISLYVLDELSFDRYNEKADRIVRVVFKGVMQGGKFNEAHVMPPTAAALKADYPEVQDATRLRQGGSPLVLLGEKLFTDDRLAYVDSNFFQLFTLPLIEGQAKSALLNPNTVVISETLARKYFRENDAMGKVLTFKGTDNMYKVTGVMKDIPANSHFHYDMLASMSSLDEAKSQSWMISEFFTYLLLPKDYDYKRLEQKLPQTVSKYMGPQLKQAMGVTLAEFRKKGNDIGLYLQPLTDIHLHSDFEYDLGGNGNLKYVYIFSAVAVIMLLIACINFMNLSTAGSSKRAREVGVRKVMGSEKIELVSQFLMESLLLTGIALILATVICLICLPLFNNLSGKELSLRLDALPGLIPGVLLFGLFVGIFAGSYPAFFLSSFKPISVLKGGSATIKLGSSGRNIGLRSSLVVFQFFISITLMVGTTVVYQQLKFIQNKKLGYNKEQIMIVPGWALGKNFPAFRDEIMGDARVDKVSMSGYVPAGASDNNNFMVTTGNNVDQFVKTLRYEVDYNYIPTLGMEITEGRNFSKAYGTDSLGIIVNETAAKAMGWTDGALDKTVSRRDNEGQQVTFRVIGVVKDFHFRSMHEKIAPLVMTLSEGSGSIIIKTRTKEVAGLLKSMKTHWESFKPDLPFTYSFLDERFNETYKAEQKTGKILGLFAGLTIFVACLGLFGLATFTAEQRTKEIGVRKVLGASVAGIVALLSKDFLKLVGIAMVVAVPAAWYMMDKWLQDFEYRITISWWMFAIAGMLSIAVALFTVSFQSIKAALMNPVKSLRSE</sequence>
<dbReference type="PANTHER" id="PTHR30572">
    <property type="entry name" value="MEMBRANE COMPONENT OF TRANSPORTER-RELATED"/>
    <property type="match status" value="1"/>
</dbReference>
<name>A0ABX0UPK3_9BACT</name>
<dbReference type="RefSeq" id="WP_167271795.1">
    <property type="nucleotide sequence ID" value="NZ_JAASQJ010000003.1"/>
</dbReference>
<feature type="transmembrane region" description="Helical" evidence="6">
    <location>
        <begin position="771"/>
        <end position="791"/>
    </location>
</feature>
<feature type="transmembrane region" description="Helical" evidence="6">
    <location>
        <begin position="293"/>
        <end position="315"/>
    </location>
</feature>
<evidence type="ECO:0000256" key="6">
    <source>
        <dbReference type="SAM" id="Phobius"/>
    </source>
</evidence>
<protein>
    <submittedName>
        <fullName evidence="9">ABC transport system permease protein</fullName>
    </submittedName>
</protein>
<dbReference type="Pfam" id="PF12704">
    <property type="entry name" value="MacB_PCD"/>
    <property type="match status" value="2"/>
</dbReference>
<dbReference type="Proteomes" id="UP001179181">
    <property type="component" value="Unassembled WGS sequence"/>
</dbReference>
<dbReference type="PANTHER" id="PTHR30572:SF18">
    <property type="entry name" value="ABC-TYPE MACROLIDE FAMILY EXPORT SYSTEM PERMEASE COMPONENT 2"/>
    <property type="match status" value="1"/>
</dbReference>
<feature type="domain" description="ABC3 transporter permease C-terminal" evidence="7">
    <location>
        <begin position="299"/>
        <end position="414"/>
    </location>
</feature>
<evidence type="ECO:0000256" key="4">
    <source>
        <dbReference type="ARBA" id="ARBA00022989"/>
    </source>
</evidence>
<evidence type="ECO:0000259" key="8">
    <source>
        <dbReference type="Pfam" id="PF12704"/>
    </source>
</evidence>
<evidence type="ECO:0000313" key="10">
    <source>
        <dbReference type="Proteomes" id="UP001179181"/>
    </source>
</evidence>
<dbReference type="InterPro" id="IPR025857">
    <property type="entry name" value="MacB_PCD"/>
</dbReference>
<keyword evidence="3 6" id="KW-0812">Transmembrane</keyword>
<comment type="subcellular location">
    <subcellularLocation>
        <location evidence="1">Cell membrane</location>
        <topology evidence="1">Multi-pass membrane protein</topology>
    </subcellularLocation>
</comment>
<evidence type="ECO:0000256" key="2">
    <source>
        <dbReference type="ARBA" id="ARBA00022475"/>
    </source>
</evidence>
<feature type="transmembrane region" description="Helical" evidence="6">
    <location>
        <begin position="349"/>
        <end position="370"/>
    </location>
</feature>
<reference evidence="9 10" key="1">
    <citation type="submission" date="2020-03" db="EMBL/GenBank/DDBJ databases">
        <title>Genomic Encyclopedia of Type Strains, Phase IV (KMG-IV): sequencing the most valuable type-strain genomes for metagenomic binning, comparative biology and taxonomic classification.</title>
        <authorList>
            <person name="Goeker M."/>
        </authorList>
    </citation>
    <scope>NUCLEOTIDE SEQUENCE [LARGE SCALE GENOMIC DNA]</scope>
    <source>
        <strain evidence="9 10">DSM 102865</strain>
    </source>
</reference>
<evidence type="ECO:0000259" key="7">
    <source>
        <dbReference type="Pfam" id="PF02687"/>
    </source>
</evidence>
<evidence type="ECO:0000256" key="1">
    <source>
        <dbReference type="ARBA" id="ARBA00004651"/>
    </source>
</evidence>
<feature type="domain" description="MacB-like periplasmic core" evidence="8">
    <location>
        <begin position="449"/>
        <end position="614"/>
    </location>
</feature>
<gene>
    <name evidence="9" type="ORF">FHS68_003241</name>
</gene>
<comment type="caution">
    <text evidence="9">The sequence shown here is derived from an EMBL/GenBank/DDBJ whole genome shotgun (WGS) entry which is preliminary data.</text>
</comment>
<feature type="domain" description="MacB-like periplasmic core" evidence="8">
    <location>
        <begin position="20"/>
        <end position="235"/>
    </location>
</feature>
<dbReference type="InterPro" id="IPR050250">
    <property type="entry name" value="Macrolide_Exporter_MacB"/>
</dbReference>
<evidence type="ECO:0000256" key="3">
    <source>
        <dbReference type="ARBA" id="ARBA00022692"/>
    </source>
</evidence>
<dbReference type="Pfam" id="PF02687">
    <property type="entry name" value="FtsX"/>
    <property type="match status" value="2"/>
</dbReference>
<feature type="transmembrane region" description="Helical" evidence="6">
    <location>
        <begin position="723"/>
        <end position="751"/>
    </location>
</feature>
<keyword evidence="5 6" id="KW-0472">Membrane</keyword>
<organism evidence="9 10">
    <name type="scientific">Dyadobacter arcticus</name>
    <dbReference type="NCBI Taxonomy" id="1078754"/>
    <lineage>
        <taxon>Bacteria</taxon>
        <taxon>Pseudomonadati</taxon>
        <taxon>Bacteroidota</taxon>
        <taxon>Cytophagia</taxon>
        <taxon>Cytophagales</taxon>
        <taxon>Spirosomataceae</taxon>
        <taxon>Dyadobacter</taxon>
    </lineage>
</organism>
<accession>A0ABX0UPK3</accession>
<keyword evidence="10" id="KW-1185">Reference proteome</keyword>
<proteinExistence type="predicted"/>
<feature type="transmembrane region" description="Helical" evidence="6">
    <location>
        <begin position="442"/>
        <end position="461"/>
    </location>
</feature>
<feature type="transmembrane region" description="Helical" evidence="6">
    <location>
        <begin position="21"/>
        <end position="42"/>
    </location>
</feature>
<feature type="transmembrane region" description="Helical" evidence="6">
    <location>
        <begin position="390"/>
        <end position="411"/>
    </location>
</feature>
<dbReference type="PROSITE" id="PS51257">
    <property type="entry name" value="PROKAR_LIPOPROTEIN"/>
    <property type="match status" value="1"/>
</dbReference>
<feature type="domain" description="ABC3 transporter permease C-terminal" evidence="7">
    <location>
        <begin position="690"/>
        <end position="803"/>
    </location>
</feature>
<dbReference type="EMBL" id="JAASQJ010000003">
    <property type="protein sequence ID" value="NIJ54059.1"/>
    <property type="molecule type" value="Genomic_DNA"/>
</dbReference>
<evidence type="ECO:0000256" key="5">
    <source>
        <dbReference type="ARBA" id="ARBA00023136"/>
    </source>
</evidence>
<dbReference type="InterPro" id="IPR003838">
    <property type="entry name" value="ABC3_permease_C"/>
</dbReference>
<feature type="transmembrane region" description="Helical" evidence="6">
    <location>
        <begin position="687"/>
        <end position="711"/>
    </location>
</feature>